<gene>
    <name evidence="10" type="ORF">EJ04DRAFT_554437</name>
</gene>
<evidence type="ECO:0000256" key="3">
    <source>
        <dbReference type="ARBA" id="ARBA00022701"/>
    </source>
</evidence>
<evidence type="ECO:0000256" key="1">
    <source>
        <dbReference type="ARBA" id="ARBA00010337"/>
    </source>
</evidence>
<feature type="domain" description="Gamma-Tubulin ring complex non-core subunit mod21 N-terminal" evidence="8">
    <location>
        <begin position="67"/>
        <end position="154"/>
    </location>
</feature>
<dbReference type="InterPro" id="IPR007259">
    <property type="entry name" value="GCP"/>
</dbReference>
<sequence>MGQNARLGGLTDELVQSILNFDPATNRQAYKHAKDIATKGLKAHQYARTNQFDVQASYSGLDEKFRVLGRDDLADALHERLSEIQNKNDKFMPEHLSLLLQLSDRPVNNTRLEALELLRPPPSPPTLTWHEIIADDPYSDDEIWKDIDYGEESSENELLSNKREQSKKTPISSVEDDTYSPESCIVTVDKEAVAEIQKAQFWTLDIGEDGERITITELEAVRETLFMLCGLETSLYMNDKQNNSIRVNHTYTISHSMNRTLDHLLSQLAEIGRKLYRLRQWIRRPSTLPLIQTFEAVVGLKLDEYDRTLAALQSRYLVPTAPVSVSLLELHEEIRTTTKPLLRLAELVAEIEPLLLVNPFAHLEALYDQIGLAQVTLEKDVFDFMSKIFFQCLQTYLKPIRRWMESGELGANDETFFVFENDSATEAASLWHDRFVLRRGQANALRSPRFFEPAAQKIFNTGKSVVFLKELGIYGTGLSAPEPEPRLDHASVCGQSSEVPLSPFSELFAASFREWIRSKYSFASTVLREHLFSRYGLMTIIHNFNLIHLGSNGASFQEFADALFERMDSGERGWNDRFLVTELARGIFASTLTRSEVERVTVRSARKKGNDRSIKGLSGISIDYALSWPILNIIQRSTIPAYQQLFTFLLQVYRAKYLIQRINWRNIHQLPNVGSKELSKKLRHRLLWFADVLRFYLTETVIAPSMANMSRAILDAEDIDEMSAVHIKYMARLQDQALLSDNLKPIHKAIISVLDLAVSLAGIFTEEAETKEPRSPGNRGSRRKRKSAVPALVEDDSSDAESVEDGDQGRDKSSSAIRASSLDGLRSIDAQFDTQLAFVTAGLRSVGRVAAEPVWEMLAERLEWDKAKDRVLVNI</sequence>
<evidence type="ECO:0000256" key="5">
    <source>
        <dbReference type="RuleBase" id="RU363050"/>
    </source>
</evidence>
<dbReference type="GO" id="GO:0007020">
    <property type="term" value="P:microtubule nucleation"/>
    <property type="evidence" value="ECO:0007669"/>
    <property type="project" value="InterPro"/>
</dbReference>
<dbReference type="GO" id="GO:0051011">
    <property type="term" value="F:microtubule minus-end binding"/>
    <property type="evidence" value="ECO:0007669"/>
    <property type="project" value="TreeGrafter"/>
</dbReference>
<dbReference type="InterPro" id="IPR032797">
    <property type="entry name" value="Mod21_N"/>
</dbReference>
<dbReference type="Pfam" id="PF17681">
    <property type="entry name" value="GCP_N_terminal"/>
    <property type="match status" value="1"/>
</dbReference>
<comment type="similarity">
    <text evidence="1 5">Belongs to the TUBGCP family.</text>
</comment>
<dbReference type="GO" id="GO:0000922">
    <property type="term" value="C:spindle pole"/>
    <property type="evidence" value="ECO:0007669"/>
    <property type="project" value="InterPro"/>
</dbReference>
<dbReference type="GO" id="GO:0031122">
    <property type="term" value="P:cytoplasmic microtubule organization"/>
    <property type="evidence" value="ECO:0007669"/>
    <property type="project" value="TreeGrafter"/>
</dbReference>
<dbReference type="CDD" id="cd22572">
    <property type="entry name" value="GCP5_NTD"/>
    <property type="match status" value="1"/>
</dbReference>
<dbReference type="InterPro" id="IPR041470">
    <property type="entry name" value="GCP_N"/>
</dbReference>
<dbReference type="AlphaFoldDB" id="A0A9P4QV59"/>
<dbReference type="PANTHER" id="PTHR19302">
    <property type="entry name" value="GAMMA TUBULIN COMPLEX PROTEIN"/>
    <property type="match status" value="1"/>
</dbReference>
<keyword evidence="3 5" id="KW-0493">Microtubule</keyword>
<feature type="domain" description="Gamma tubulin complex component protein N-terminal" evidence="9">
    <location>
        <begin position="221"/>
        <end position="532"/>
    </location>
</feature>
<dbReference type="PANTHER" id="PTHR19302:SF33">
    <property type="entry name" value="GAMMA-TUBULIN COMPLEX COMPONENT 5"/>
    <property type="match status" value="1"/>
</dbReference>
<evidence type="ECO:0000259" key="7">
    <source>
        <dbReference type="Pfam" id="PF04130"/>
    </source>
</evidence>
<dbReference type="GO" id="GO:0005874">
    <property type="term" value="C:microtubule"/>
    <property type="evidence" value="ECO:0007669"/>
    <property type="project" value="UniProtKB-KW"/>
</dbReference>
<dbReference type="GO" id="GO:0000930">
    <property type="term" value="C:gamma-tubulin complex"/>
    <property type="evidence" value="ECO:0007669"/>
    <property type="project" value="TreeGrafter"/>
</dbReference>
<keyword evidence="11" id="KW-1185">Reference proteome</keyword>
<accession>A0A9P4QV59</accession>
<reference evidence="10" key="1">
    <citation type="journal article" date="2020" name="Stud. Mycol.">
        <title>101 Dothideomycetes genomes: a test case for predicting lifestyles and emergence of pathogens.</title>
        <authorList>
            <person name="Haridas S."/>
            <person name="Albert R."/>
            <person name="Binder M."/>
            <person name="Bloem J."/>
            <person name="Labutti K."/>
            <person name="Salamov A."/>
            <person name="Andreopoulos B."/>
            <person name="Baker S."/>
            <person name="Barry K."/>
            <person name="Bills G."/>
            <person name="Bluhm B."/>
            <person name="Cannon C."/>
            <person name="Castanera R."/>
            <person name="Culley D."/>
            <person name="Daum C."/>
            <person name="Ezra D."/>
            <person name="Gonzalez J."/>
            <person name="Henrissat B."/>
            <person name="Kuo A."/>
            <person name="Liang C."/>
            <person name="Lipzen A."/>
            <person name="Lutzoni F."/>
            <person name="Magnuson J."/>
            <person name="Mondo S."/>
            <person name="Nolan M."/>
            <person name="Ohm R."/>
            <person name="Pangilinan J."/>
            <person name="Park H.-J."/>
            <person name="Ramirez L."/>
            <person name="Alfaro M."/>
            <person name="Sun H."/>
            <person name="Tritt A."/>
            <person name="Yoshinaga Y."/>
            <person name="Zwiers L.-H."/>
            <person name="Turgeon B."/>
            <person name="Goodwin S."/>
            <person name="Spatafora J."/>
            <person name="Crous P."/>
            <person name="Grigoriev I."/>
        </authorList>
    </citation>
    <scope>NUCLEOTIDE SEQUENCE</scope>
    <source>
        <strain evidence="10">CBS 125425</strain>
    </source>
</reference>
<comment type="caution">
    <text evidence="10">The sequence shown here is derived from an EMBL/GenBank/DDBJ whole genome shotgun (WGS) entry which is preliminary data.</text>
</comment>
<dbReference type="Pfam" id="PF04130">
    <property type="entry name" value="GCP_C_terminal"/>
    <property type="match status" value="1"/>
</dbReference>
<dbReference type="GO" id="GO:0000278">
    <property type="term" value="P:mitotic cell cycle"/>
    <property type="evidence" value="ECO:0007669"/>
    <property type="project" value="TreeGrafter"/>
</dbReference>
<dbReference type="Proteomes" id="UP000799444">
    <property type="component" value="Unassembled WGS sequence"/>
</dbReference>
<dbReference type="Pfam" id="PF14609">
    <property type="entry name" value="GCP5-Mod21_N"/>
    <property type="match status" value="1"/>
</dbReference>
<keyword evidence="4 5" id="KW-0206">Cytoskeleton</keyword>
<organism evidence="10 11">
    <name type="scientific">Polyplosphaeria fusca</name>
    <dbReference type="NCBI Taxonomy" id="682080"/>
    <lineage>
        <taxon>Eukaryota</taxon>
        <taxon>Fungi</taxon>
        <taxon>Dikarya</taxon>
        <taxon>Ascomycota</taxon>
        <taxon>Pezizomycotina</taxon>
        <taxon>Dothideomycetes</taxon>
        <taxon>Pleosporomycetidae</taxon>
        <taxon>Pleosporales</taxon>
        <taxon>Tetraplosphaeriaceae</taxon>
        <taxon>Polyplosphaeria</taxon>
    </lineage>
</organism>
<dbReference type="EMBL" id="ML996187">
    <property type="protein sequence ID" value="KAF2731903.1"/>
    <property type="molecule type" value="Genomic_DNA"/>
</dbReference>
<protein>
    <recommendedName>
        <fullName evidence="5">Spindle pole body component</fullName>
    </recommendedName>
</protein>
<dbReference type="GO" id="GO:0005816">
    <property type="term" value="C:spindle pole body"/>
    <property type="evidence" value="ECO:0007669"/>
    <property type="project" value="UniProtKB-ARBA"/>
</dbReference>
<dbReference type="OrthoDB" id="66546at2759"/>
<evidence type="ECO:0000256" key="4">
    <source>
        <dbReference type="ARBA" id="ARBA00023212"/>
    </source>
</evidence>
<dbReference type="InterPro" id="IPR040457">
    <property type="entry name" value="GCP_C"/>
</dbReference>
<evidence type="ECO:0000313" key="11">
    <source>
        <dbReference type="Proteomes" id="UP000799444"/>
    </source>
</evidence>
<evidence type="ECO:0000259" key="8">
    <source>
        <dbReference type="Pfam" id="PF14609"/>
    </source>
</evidence>
<dbReference type="Gene3D" id="1.20.120.1900">
    <property type="entry name" value="Gamma-tubulin complex, C-terminal domain"/>
    <property type="match status" value="1"/>
</dbReference>
<dbReference type="GO" id="GO:0051321">
    <property type="term" value="P:meiotic cell cycle"/>
    <property type="evidence" value="ECO:0007669"/>
    <property type="project" value="TreeGrafter"/>
</dbReference>
<dbReference type="GO" id="GO:0051225">
    <property type="term" value="P:spindle assembly"/>
    <property type="evidence" value="ECO:0007669"/>
    <property type="project" value="TreeGrafter"/>
</dbReference>
<proteinExistence type="inferred from homology"/>
<feature type="region of interest" description="Disordered" evidence="6">
    <location>
        <begin position="154"/>
        <end position="177"/>
    </location>
</feature>
<feature type="domain" description="Gamma tubulin complex component C-terminal" evidence="7">
    <location>
        <begin position="548"/>
        <end position="864"/>
    </location>
</feature>
<keyword evidence="2 5" id="KW-0963">Cytoplasm</keyword>
<evidence type="ECO:0000256" key="2">
    <source>
        <dbReference type="ARBA" id="ARBA00022490"/>
    </source>
</evidence>
<comment type="subcellular location">
    <subcellularLocation>
        <location evidence="5">Cytoplasm</location>
        <location evidence="5">Cytoskeleton</location>
        <location evidence="5">Microtubule organizing center</location>
    </subcellularLocation>
</comment>
<dbReference type="InterPro" id="IPR042241">
    <property type="entry name" value="GCP_C_sf"/>
</dbReference>
<name>A0A9P4QV59_9PLEO</name>
<evidence type="ECO:0000256" key="6">
    <source>
        <dbReference type="SAM" id="MobiDB-lite"/>
    </source>
</evidence>
<dbReference type="InterPro" id="IPR059169">
    <property type="entry name" value="GCP5_N_ext"/>
</dbReference>
<feature type="compositionally biased region" description="Acidic residues" evidence="6">
    <location>
        <begin position="793"/>
        <end position="806"/>
    </location>
</feature>
<dbReference type="GO" id="GO:0043015">
    <property type="term" value="F:gamma-tubulin binding"/>
    <property type="evidence" value="ECO:0007669"/>
    <property type="project" value="InterPro"/>
</dbReference>
<feature type="region of interest" description="Disordered" evidence="6">
    <location>
        <begin position="768"/>
        <end position="816"/>
    </location>
</feature>
<evidence type="ECO:0000259" key="9">
    <source>
        <dbReference type="Pfam" id="PF17681"/>
    </source>
</evidence>
<evidence type="ECO:0000313" key="10">
    <source>
        <dbReference type="EMBL" id="KAF2731903.1"/>
    </source>
</evidence>